<dbReference type="Proteomes" id="UP000007305">
    <property type="component" value="Chromosome 9"/>
</dbReference>
<dbReference type="EnsemblPlants" id="Zm00001eb383750_T001">
    <property type="protein sequence ID" value="Zm00001eb383750_P001"/>
    <property type="gene ID" value="Zm00001eb383750"/>
</dbReference>
<reference evidence="3" key="2">
    <citation type="submission" date="2019-07" db="EMBL/GenBank/DDBJ databases">
        <authorList>
            <person name="Seetharam A."/>
            <person name="Woodhouse M."/>
            <person name="Cannon E."/>
        </authorList>
    </citation>
    <scope>NUCLEOTIDE SEQUENCE [LARGE SCALE GENOMIC DNA]</scope>
    <source>
        <strain evidence="3">cv. B73</strain>
    </source>
</reference>
<dbReference type="PANTHER" id="PTHR36983:SF2">
    <property type="entry name" value="DNAJ HOMOLOG SUBFAMILY C MEMBER 13"/>
    <property type="match status" value="1"/>
</dbReference>
<dbReference type="GO" id="GO:2000641">
    <property type="term" value="P:regulation of early endosome to late endosome transport"/>
    <property type="evidence" value="ECO:0007669"/>
    <property type="project" value="InterPro"/>
</dbReference>
<dbReference type="InterPro" id="IPR044978">
    <property type="entry name" value="GRV2/DNAJC13"/>
</dbReference>
<protein>
    <recommendedName>
        <fullName evidence="2">DnaJ homologue subfamily C GRV2/DNAJC13 N-terminal domain-containing protein</fullName>
    </recommendedName>
</protein>
<evidence type="ECO:0000256" key="1">
    <source>
        <dbReference type="SAM" id="MobiDB-lite"/>
    </source>
</evidence>
<dbReference type="InterPro" id="IPR045802">
    <property type="entry name" value="GRV2/DNAJC13_N"/>
</dbReference>
<name>A0A804R069_MAIZE</name>
<feature type="domain" description="DnaJ homologue subfamily C GRV2/DNAJC13 N-terminal" evidence="2">
    <location>
        <begin position="62"/>
        <end position="142"/>
    </location>
</feature>
<dbReference type="PANTHER" id="PTHR36983">
    <property type="entry name" value="DNAJ HOMOLOG SUBFAMILY C MEMBER 13"/>
    <property type="match status" value="1"/>
</dbReference>
<dbReference type="Pfam" id="PF19432">
    <property type="entry name" value="RME-8_N"/>
    <property type="match status" value="1"/>
</dbReference>
<organism evidence="3 4">
    <name type="scientific">Zea mays</name>
    <name type="common">Maize</name>
    <dbReference type="NCBI Taxonomy" id="4577"/>
    <lineage>
        <taxon>Eukaryota</taxon>
        <taxon>Viridiplantae</taxon>
        <taxon>Streptophyta</taxon>
        <taxon>Embryophyta</taxon>
        <taxon>Tracheophyta</taxon>
        <taxon>Spermatophyta</taxon>
        <taxon>Magnoliopsida</taxon>
        <taxon>Liliopsida</taxon>
        <taxon>Poales</taxon>
        <taxon>Poaceae</taxon>
        <taxon>PACMAD clade</taxon>
        <taxon>Panicoideae</taxon>
        <taxon>Andropogonodae</taxon>
        <taxon>Andropogoneae</taxon>
        <taxon>Tripsacinae</taxon>
        <taxon>Zea</taxon>
    </lineage>
</organism>
<evidence type="ECO:0000313" key="3">
    <source>
        <dbReference type="EnsemblPlants" id="Zm00001eb383750_P001"/>
    </source>
</evidence>
<dbReference type="GO" id="GO:0007032">
    <property type="term" value="P:endosome organization"/>
    <property type="evidence" value="ECO:0007669"/>
    <property type="project" value="InterPro"/>
</dbReference>
<keyword evidence="4" id="KW-1185">Reference proteome</keyword>
<dbReference type="AlphaFoldDB" id="A0A804R069"/>
<feature type="region of interest" description="Disordered" evidence="1">
    <location>
        <begin position="1"/>
        <end position="56"/>
    </location>
</feature>
<dbReference type="Gramene" id="Zm00001eb383750_T001">
    <property type="protein sequence ID" value="Zm00001eb383750_P001"/>
    <property type="gene ID" value="Zm00001eb383750"/>
</dbReference>
<proteinExistence type="predicted"/>
<accession>A0A804R069</accession>
<sequence>MASPRLRLTSQQSPRPGSPLPAPRPQSPPPQLSSPPDLARSHNPCRHGPPRPQIAASTIPQTGRYRRVLCITSSCVVTLDPTTLNLTNSYDVGSKFNHDEALTATDEFTLAVRTDACSKFKPMRFSSPLRPGILTELHRLHPVQDSLDFPILHIRRRTPRVGPLPDGALPMDILMKDLKVFASFYR</sequence>
<dbReference type="InParanoid" id="A0A804R069"/>
<reference evidence="4" key="1">
    <citation type="journal article" date="2009" name="Science">
        <title>The B73 maize genome: complexity, diversity, and dynamics.</title>
        <authorList>
            <person name="Schnable P.S."/>
            <person name="Ware D."/>
            <person name="Fulton R.S."/>
            <person name="Stein J.C."/>
            <person name="Wei F."/>
            <person name="Pasternak S."/>
            <person name="Liang C."/>
            <person name="Zhang J."/>
            <person name="Fulton L."/>
            <person name="Graves T.A."/>
            <person name="Minx P."/>
            <person name="Reily A.D."/>
            <person name="Courtney L."/>
            <person name="Kruchowski S.S."/>
            <person name="Tomlinson C."/>
            <person name="Strong C."/>
            <person name="Delehaunty K."/>
            <person name="Fronick C."/>
            <person name="Courtney B."/>
            <person name="Rock S.M."/>
            <person name="Belter E."/>
            <person name="Du F."/>
            <person name="Kim K."/>
            <person name="Abbott R.M."/>
            <person name="Cotton M."/>
            <person name="Levy A."/>
            <person name="Marchetto P."/>
            <person name="Ochoa K."/>
            <person name="Jackson S.M."/>
            <person name="Gillam B."/>
            <person name="Chen W."/>
            <person name="Yan L."/>
            <person name="Higginbotham J."/>
            <person name="Cardenas M."/>
            <person name="Waligorski J."/>
            <person name="Applebaum E."/>
            <person name="Phelps L."/>
            <person name="Falcone J."/>
            <person name="Kanchi K."/>
            <person name="Thane T."/>
            <person name="Scimone A."/>
            <person name="Thane N."/>
            <person name="Henke J."/>
            <person name="Wang T."/>
            <person name="Ruppert J."/>
            <person name="Shah N."/>
            <person name="Rotter K."/>
            <person name="Hodges J."/>
            <person name="Ingenthron E."/>
            <person name="Cordes M."/>
            <person name="Kohlberg S."/>
            <person name="Sgro J."/>
            <person name="Delgado B."/>
            <person name="Mead K."/>
            <person name="Chinwalla A."/>
            <person name="Leonard S."/>
            <person name="Crouse K."/>
            <person name="Collura K."/>
            <person name="Kudrna D."/>
            <person name="Currie J."/>
            <person name="He R."/>
            <person name="Angelova A."/>
            <person name="Rajasekar S."/>
            <person name="Mueller T."/>
            <person name="Lomeli R."/>
            <person name="Scara G."/>
            <person name="Ko A."/>
            <person name="Delaney K."/>
            <person name="Wissotski M."/>
            <person name="Lopez G."/>
            <person name="Campos D."/>
            <person name="Braidotti M."/>
            <person name="Ashley E."/>
            <person name="Golser W."/>
            <person name="Kim H."/>
            <person name="Lee S."/>
            <person name="Lin J."/>
            <person name="Dujmic Z."/>
            <person name="Kim W."/>
            <person name="Talag J."/>
            <person name="Zuccolo A."/>
            <person name="Fan C."/>
            <person name="Sebastian A."/>
            <person name="Kramer M."/>
            <person name="Spiegel L."/>
            <person name="Nascimento L."/>
            <person name="Zutavern T."/>
            <person name="Miller B."/>
            <person name="Ambroise C."/>
            <person name="Muller S."/>
            <person name="Spooner W."/>
            <person name="Narechania A."/>
            <person name="Ren L."/>
            <person name="Wei S."/>
            <person name="Kumari S."/>
            <person name="Faga B."/>
            <person name="Levy M.J."/>
            <person name="McMahan L."/>
            <person name="Van Buren P."/>
            <person name="Vaughn M.W."/>
            <person name="Ying K."/>
            <person name="Yeh C.-T."/>
            <person name="Emrich S.J."/>
            <person name="Jia Y."/>
            <person name="Kalyanaraman A."/>
            <person name="Hsia A.-P."/>
            <person name="Barbazuk W.B."/>
            <person name="Baucom R.S."/>
            <person name="Brutnell T.P."/>
            <person name="Carpita N.C."/>
            <person name="Chaparro C."/>
            <person name="Chia J.-M."/>
            <person name="Deragon J.-M."/>
            <person name="Estill J.C."/>
            <person name="Fu Y."/>
            <person name="Jeddeloh J.A."/>
            <person name="Han Y."/>
            <person name="Lee H."/>
            <person name="Li P."/>
            <person name="Lisch D.R."/>
            <person name="Liu S."/>
            <person name="Liu Z."/>
            <person name="Nagel D.H."/>
            <person name="McCann M.C."/>
            <person name="SanMiguel P."/>
            <person name="Myers A.M."/>
            <person name="Nettleton D."/>
            <person name="Nguyen J."/>
            <person name="Penning B.W."/>
            <person name="Ponnala L."/>
            <person name="Schneider K.L."/>
            <person name="Schwartz D.C."/>
            <person name="Sharma A."/>
            <person name="Soderlund C."/>
            <person name="Springer N.M."/>
            <person name="Sun Q."/>
            <person name="Wang H."/>
            <person name="Waterman M."/>
            <person name="Westerman R."/>
            <person name="Wolfgruber T.K."/>
            <person name="Yang L."/>
            <person name="Yu Y."/>
            <person name="Zhang L."/>
            <person name="Zhou S."/>
            <person name="Zhu Q."/>
            <person name="Bennetzen J.L."/>
            <person name="Dawe R.K."/>
            <person name="Jiang J."/>
            <person name="Jiang N."/>
            <person name="Presting G.G."/>
            <person name="Wessler S.R."/>
            <person name="Aluru S."/>
            <person name="Martienssen R.A."/>
            <person name="Clifton S.W."/>
            <person name="McCombie W.R."/>
            <person name="Wing R.A."/>
            <person name="Wilson R.K."/>
        </authorList>
    </citation>
    <scope>NUCLEOTIDE SEQUENCE [LARGE SCALE GENOMIC DNA]</scope>
    <source>
        <strain evidence="4">cv. B73</strain>
    </source>
</reference>
<reference evidence="3" key="3">
    <citation type="submission" date="2021-05" db="UniProtKB">
        <authorList>
            <consortium name="EnsemblPlants"/>
        </authorList>
    </citation>
    <scope>IDENTIFICATION</scope>
    <source>
        <strain evidence="3">cv. B73</strain>
    </source>
</reference>
<evidence type="ECO:0000259" key="2">
    <source>
        <dbReference type="Pfam" id="PF19432"/>
    </source>
</evidence>
<feature type="compositionally biased region" description="Pro residues" evidence="1">
    <location>
        <begin position="16"/>
        <end position="33"/>
    </location>
</feature>
<evidence type="ECO:0000313" key="4">
    <source>
        <dbReference type="Proteomes" id="UP000007305"/>
    </source>
</evidence>